<evidence type="ECO:0000256" key="1">
    <source>
        <dbReference type="SAM" id="MobiDB-lite"/>
    </source>
</evidence>
<sequence length="890" mass="97276">MPSANTEANPTDATRRADDMGQPEPPAWANTSSQESAAAAIENAPRPEPLPNTLPAIGHDDRPEARALVILSPRQSPSPTPPPPLADNSNLDELSRPLSITGGHAPLRPHWAMNNLPARYLARRNRIRNRNRNTHPVESENESENVSESESESESEDEDHNDGEPTDVDGADEGDLTMFVNSLRTGEASRDRRRSRITSEDRYPPFYVDFDVIEYNPDGEAAEDGEQEPALRIQPRQREEQGLAAEDGSEQGWQGWEEFERNAMAMPPSTEDSGRLWRASFNSLAVASALRAIELTCDCLDPISLQHEPVDIRRSADAHPLPRGGANLARTATIGRQAPVNSRTARNSSQPTPASSFWLHDSDATSYSFSWTRTRTPEEIQRSPSPHEVVEQPPIPTSTSDFTVMERAAMTNYILRYNELRTSSQRNFYETDNSWISDAAANLARLDNINALTRTGPDARRTTEDRAQTIGQAMRKKKDCWLVYCGQSSNGSAGLLPSGWHWHASSTKDPASSSPSGCGALVCARGLVEAPKKVFDRSGRGELEEAIASDLPPCSSAVGEMTGRMSWNTRGVAGCKGCATTDLSCRSCGNLLGYRVVNACTPCKSALAAPVTGLLWHYRRRAVTVLPRIGIVVPPPSIDLSQDLSASLFTLAPLDAQELISGPQMKWDQLPHAQIDFEDGLVGEPSEWYNPETDNSWLVTMGSTTRNKSTGHPSGGTVQHSDVELPALPSLYAEAAQEEDVGVVPARDSLYSPFSPPPVPSPWRQLRDHNAETSDTPGSPNGRVGLHRSGAIRRLASTTTLSSLTNNGRGTVRPRDDDDEGDAQAGEGRRVRRRLVTLNRDADNLELDRLTEVAGYGAAFVGRQKERGKSDKARQVRQRLGRRSGALVGR</sequence>
<proteinExistence type="predicted"/>
<gene>
    <name evidence="2" type="primary">BQ5605_C009g05566</name>
    <name evidence="2" type="ORF">BQ5605_C009G05566</name>
</gene>
<feature type="compositionally biased region" description="Basic and acidic residues" evidence="1">
    <location>
        <begin position="863"/>
        <end position="874"/>
    </location>
</feature>
<keyword evidence="3" id="KW-1185">Reference proteome</keyword>
<dbReference type="EMBL" id="FQNC01000049">
    <property type="protein sequence ID" value="SGY82384.1"/>
    <property type="molecule type" value="Genomic_DNA"/>
</dbReference>
<dbReference type="Pfam" id="PF14976">
    <property type="entry name" value="YPEH2ZP"/>
    <property type="match status" value="1"/>
</dbReference>
<evidence type="ECO:0000313" key="3">
    <source>
        <dbReference type="Proteomes" id="UP000249464"/>
    </source>
</evidence>
<feature type="region of interest" description="Disordered" evidence="1">
    <location>
        <begin position="127"/>
        <end position="174"/>
    </location>
</feature>
<protein>
    <submittedName>
        <fullName evidence="2">BQ5605_C009g05566 protein</fullName>
    </submittedName>
</protein>
<organism evidence="2 3">
    <name type="scientific">Microbotryum silenes-dioicae</name>
    <dbReference type="NCBI Taxonomy" id="796604"/>
    <lineage>
        <taxon>Eukaryota</taxon>
        <taxon>Fungi</taxon>
        <taxon>Dikarya</taxon>
        <taxon>Basidiomycota</taxon>
        <taxon>Pucciniomycotina</taxon>
        <taxon>Microbotryomycetes</taxon>
        <taxon>Microbotryales</taxon>
        <taxon>Microbotryaceae</taxon>
        <taxon>Microbotryum</taxon>
    </lineage>
</organism>
<feature type="compositionally biased region" description="Polar residues" evidence="1">
    <location>
        <begin position="1"/>
        <end position="12"/>
    </location>
</feature>
<evidence type="ECO:0000313" key="2">
    <source>
        <dbReference type="EMBL" id="SGY82384.1"/>
    </source>
</evidence>
<feature type="region of interest" description="Disordered" evidence="1">
    <location>
        <begin position="376"/>
        <end position="399"/>
    </location>
</feature>
<feature type="compositionally biased region" description="Acidic residues" evidence="1">
    <location>
        <begin position="139"/>
        <end position="174"/>
    </location>
</feature>
<dbReference type="InterPro" id="IPR026768">
    <property type="entry name" value="YPEH2ZP"/>
</dbReference>
<accession>A0A2X0N0G2</accession>
<feature type="region of interest" description="Disordered" evidence="1">
    <location>
        <begin position="1"/>
        <end position="113"/>
    </location>
</feature>
<feature type="region of interest" description="Disordered" evidence="1">
    <location>
        <begin position="863"/>
        <end position="890"/>
    </location>
</feature>
<dbReference type="AlphaFoldDB" id="A0A2X0N0G2"/>
<name>A0A2X0N0G2_9BASI</name>
<feature type="region of interest" description="Disordered" evidence="1">
    <location>
        <begin position="747"/>
        <end position="828"/>
    </location>
</feature>
<dbReference type="Proteomes" id="UP000249464">
    <property type="component" value="Unassembled WGS sequence"/>
</dbReference>
<feature type="compositionally biased region" description="Low complexity" evidence="1">
    <location>
        <begin position="795"/>
        <end position="805"/>
    </location>
</feature>
<reference evidence="2 3" key="1">
    <citation type="submission" date="2016-11" db="EMBL/GenBank/DDBJ databases">
        <authorList>
            <person name="Jaros S."/>
            <person name="Januszkiewicz K."/>
            <person name="Wedrychowicz H."/>
        </authorList>
    </citation>
    <scope>NUCLEOTIDE SEQUENCE [LARGE SCALE GENOMIC DNA]</scope>
</reference>
<feature type="compositionally biased region" description="Pro residues" evidence="1">
    <location>
        <begin position="76"/>
        <end position="85"/>
    </location>
</feature>